<feature type="coiled-coil region" evidence="1">
    <location>
        <begin position="121"/>
        <end position="148"/>
    </location>
</feature>
<keyword evidence="4" id="KW-1185">Reference proteome</keyword>
<dbReference type="EMBL" id="JANUGP010000009">
    <property type="protein sequence ID" value="MCS0602454.1"/>
    <property type="molecule type" value="Genomic_DNA"/>
</dbReference>
<organism evidence="3 4">
    <name type="scientific">Streptomyces pyxinicus</name>
    <dbReference type="NCBI Taxonomy" id="2970331"/>
    <lineage>
        <taxon>Bacteria</taxon>
        <taxon>Bacillati</taxon>
        <taxon>Actinomycetota</taxon>
        <taxon>Actinomycetes</taxon>
        <taxon>Kitasatosporales</taxon>
        <taxon>Streptomycetaceae</taxon>
        <taxon>Streptomyces</taxon>
    </lineage>
</organism>
<evidence type="ECO:0008006" key="5">
    <source>
        <dbReference type="Google" id="ProtNLM"/>
    </source>
</evidence>
<name>A0ABT2B1R3_9ACTN</name>
<dbReference type="RefSeq" id="WP_258778966.1">
    <property type="nucleotide sequence ID" value="NZ_JANUGP010000009.1"/>
</dbReference>
<dbReference type="Proteomes" id="UP001205612">
    <property type="component" value="Unassembled WGS sequence"/>
</dbReference>
<feature type="region of interest" description="Disordered" evidence="2">
    <location>
        <begin position="184"/>
        <end position="207"/>
    </location>
</feature>
<gene>
    <name evidence="3" type="ORF">NX794_14710</name>
</gene>
<accession>A0ABT2B1R3</accession>
<evidence type="ECO:0000313" key="3">
    <source>
        <dbReference type="EMBL" id="MCS0602454.1"/>
    </source>
</evidence>
<evidence type="ECO:0000313" key="4">
    <source>
        <dbReference type="Proteomes" id="UP001205612"/>
    </source>
</evidence>
<evidence type="ECO:0000256" key="1">
    <source>
        <dbReference type="SAM" id="Coils"/>
    </source>
</evidence>
<sequence>MSTTIEAAPANRSWINKQFRSDVPPAKRALAVALQEVCRHITPDKSSRNRITQATAAAHLGCSESSLSRFLSGQSLPALPLVENFYKRACADAGGTELIGVTLAELRELHSEAEAEKCYACVGLTTEVALLKQQLQVAEAECSALREEVAQVEPLRRDLASQRAIVAKLKAAKAGLEAPLALHAPSAPLPVPRRRGDRQRTQNDVSAARQLAKQAGDLSRTEGPNVALTLLRQNTGGLSPQEMAALLLLLRRQRDDQLADDVIHIYGRDQKNEDILHATLALHERGATDDAGAMLRAALR</sequence>
<keyword evidence="1" id="KW-0175">Coiled coil</keyword>
<evidence type="ECO:0000256" key="2">
    <source>
        <dbReference type="SAM" id="MobiDB-lite"/>
    </source>
</evidence>
<reference evidence="3 4" key="1">
    <citation type="submission" date="2022-08" db="EMBL/GenBank/DDBJ databases">
        <authorList>
            <person name="Somphong A."/>
            <person name="Phongsopitanun W."/>
        </authorList>
    </citation>
    <scope>NUCLEOTIDE SEQUENCE [LARGE SCALE GENOMIC DNA]</scope>
    <source>
        <strain evidence="3 4">LP11</strain>
    </source>
</reference>
<comment type="caution">
    <text evidence="3">The sequence shown here is derived from an EMBL/GenBank/DDBJ whole genome shotgun (WGS) entry which is preliminary data.</text>
</comment>
<protein>
    <recommendedName>
        <fullName evidence="5">HTH cro/C1-type domain-containing protein</fullName>
    </recommendedName>
</protein>
<proteinExistence type="predicted"/>